<gene>
    <name evidence="1" type="ORF">LCGC14_0854870</name>
</gene>
<protein>
    <submittedName>
        <fullName evidence="1">Uncharacterized protein</fullName>
    </submittedName>
</protein>
<sequence>MNIEEILKMDIPDLEVNKTSFKDIIEEIKVMECLHHKMGISTSSLSILLDSEPIEHDKDCNCREDNHFIVKYKTEYFLFLKNKEEDFYKINGKKENKLHNELINNLRKRHTRLEMFMS</sequence>
<comment type="caution">
    <text evidence="1">The sequence shown here is derived from an EMBL/GenBank/DDBJ whole genome shotgun (WGS) entry which is preliminary data.</text>
</comment>
<evidence type="ECO:0000313" key="1">
    <source>
        <dbReference type="EMBL" id="KKN28361.1"/>
    </source>
</evidence>
<name>A0A0F9RTQ7_9ZZZZ</name>
<reference evidence="1" key="1">
    <citation type="journal article" date="2015" name="Nature">
        <title>Complex archaea that bridge the gap between prokaryotes and eukaryotes.</title>
        <authorList>
            <person name="Spang A."/>
            <person name="Saw J.H."/>
            <person name="Jorgensen S.L."/>
            <person name="Zaremba-Niedzwiedzka K."/>
            <person name="Martijn J."/>
            <person name="Lind A.E."/>
            <person name="van Eijk R."/>
            <person name="Schleper C."/>
            <person name="Guy L."/>
            <person name="Ettema T.J."/>
        </authorList>
    </citation>
    <scope>NUCLEOTIDE SEQUENCE</scope>
</reference>
<organism evidence="1">
    <name type="scientific">marine sediment metagenome</name>
    <dbReference type="NCBI Taxonomy" id="412755"/>
    <lineage>
        <taxon>unclassified sequences</taxon>
        <taxon>metagenomes</taxon>
        <taxon>ecological metagenomes</taxon>
    </lineage>
</organism>
<proteinExistence type="predicted"/>
<dbReference type="AlphaFoldDB" id="A0A0F9RTQ7"/>
<accession>A0A0F9RTQ7</accession>
<dbReference type="EMBL" id="LAZR01002570">
    <property type="protein sequence ID" value="KKN28361.1"/>
    <property type="molecule type" value="Genomic_DNA"/>
</dbReference>